<evidence type="ECO:0000313" key="2">
    <source>
        <dbReference type="Proteomes" id="UP000290288"/>
    </source>
</evidence>
<organism evidence="1 2">
    <name type="scientific">Candolleomyces aberdarensis</name>
    <dbReference type="NCBI Taxonomy" id="2316362"/>
    <lineage>
        <taxon>Eukaryota</taxon>
        <taxon>Fungi</taxon>
        <taxon>Dikarya</taxon>
        <taxon>Basidiomycota</taxon>
        <taxon>Agaricomycotina</taxon>
        <taxon>Agaricomycetes</taxon>
        <taxon>Agaricomycetidae</taxon>
        <taxon>Agaricales</taxon>
        <taxon>Agaricineae</taxon>
        <taxon>Psathyrellaceae</taxon>
        <taxon>Candolleomyces</taxon>
    </lineage>
</organism>
<dbReference type="EMBL" id="SDEE01000645">
    <property type="protein sequence ID" value="RXW14787.1"/>
    <property type="molecule type" value="Genomic_DNA"/>
</dbReference>
<proteinExistence type="predicted"/>
<gene>
    <name evidence="1" type="ORF">EST38_g11067</name>
</gene>
<comment type="caution">
    <text evidence="1">The sequence shown here is derived from an EMBL/GenBank/DDBJ whole genome shotgun (WGS) entry which is preliminary data.</text>
</comment>
<reference evidence="1 2" key="1">
    <citation type="submission" date="2019-01" db="EMBL/GenBank/DDBJ databases">
        <title>Draft genome sequence of Psathyrella aberdarensis IHI B618.</title>
        <authorList>
            <person name="Buettner E."/>
            <person name="Kellner H."/>
        </authorList>
    </citation>
    <scope>NUCLEOTIDE SEQUENCE [LARGE SCALE GENOMIC DNA]</scope>
    <source>
        <strain evidence="1 2">IHI B618</strain>
    </source>
</reference>
<dbReference type="Proteomes" id="UP000290288">
    <property type="component" value="Unassembled WGS sequence"/>
</dbReference>
<sequence length="56" mass="6495">MVPYAQTITHPELRLVLGPGTEQLDVLELGPLHLSSNYIRHLHWPLIHDIMRLDLM</sequence>
<evidence type="ECO:0000313" key="1">
    <source>
        <dbReference type="EMBL" id="RXW14787.1"/>
    </source>
</evidence>
<dbReference type="OrthoDB" id="3052721at2759"/>
<accession>A0A4Q2D5S3</accession>
<dbReference type="AlphaFoldDB" id="A0A4Q2D5S3"/>
<protein>
    <submittedName>
        <fullName evidence="1">Uncharacterized protein</fullName>
    </submittedName>
</protein>
<keyword evidence="2" id="KW-1185">Reference proteome</keyword>
<name>A0A4Q2D5S3_9AGAR</name>